<dbReference type="AlphaFoldDB" id="A0A2Z4Y1M2"/>
<dbReference type="Gene3D" id="2.40.50.140">
    <property type="entry name" value="Nucleic acid-binding proteins"/>
    <property type="match status" value="1"/>
</dbReference>
<organism evidence="5 6">
    <name type="scientific">Sumerlaea chitinivorans</name>
    <dbReference type="NCBI Taxonomy" id="2250252"/>
    <lineage>
        <taxon>Bacteria</taxon>
        <taxon>Candidatus Sumerlaeota</taxon>
        <taxon>Candidatus Sumerlaeia</taxon>
        <taxon>Candidatus Sumerlaeales</taxon>
        <taxon>Candidatus Sumerlaeaceae</taxon>
        <taxon>Candidatus Sumerlaea</taxon>
    </lineage>
</organism>
<dbReference type="PIRSF" id="PIRSF002599">
    <property type="entry name" value="Cold_shock_A"/>
    <property type="match status" value="1"/>
</dbReference>
<dbReference type="InterPro" id="IPR012156">
    <property type="entry name" value="Cold_shock_CspA"/>
</dbReference>
<gene>
    <name evidence="5" type="ORF">BRCON_0324</name>
</gene>
<dbReference type="PRINTS" id="PR00050">
    <property type="entry name" value="COLDSHOCK"/>
</dbReference>
<comment type="subcellular location">
    <subcellularLocation>
        <location evidence="1 3">Cytoplasm</location>
    </subcellularLocation>
</comment>
<evidence type="ECO:0000313" key="6">
    <source>
        <dbReference type="Proteomes" id="UP000262583"/>
    </source>
</evidence>
<keyword evidence="2" id="KW-0963">Cytoplasm</keyword>
<dbReference type="Gene3D" id="6.20.370.130">
    <property type="match status" value="1"/>
</dbReference>
<name>A0A2Z4Y1M2_SUMC1</name>
<dbReference type="KEGG" id="schv:BRCON_0324"/>
<evidence type="ECO:0000256" key="1">
    <source>
        <dbReference type="ARBA" id="ARBA00004496"/>
    </source>
</evidence>
<dbReference type="FunFam" id="2.40.50.140:FF:000006">
    <property type="entry name" value="Cold shock protein CspC"/>
    <property type="match status" value="1"/>
</dbReference>
<dbReference type="PANTHER" id="PTHR11544">
    <property type="entry name" value="COLD SHOCK DOMAIN CONTAINING PROTEINS"/>
    <property type="match status" value="1"/>
</dbReference>
<dbReference type="SUPFAM" id="SSF50249">
    <property type="entry name" value="Nucleic acid-binding proteins"/>
    <property type="match status" value="1"/>
</dbReference>
<dbReference type="InterPro" id="IPR012340">
    <property type="entry name" value="NA-bd_OB-fold"/>
</dbReference>
<feature type="domain" description="CSD" evidence="4">
    <location>
        <begin position="1"/>
        <end position="66"/>
    </location>
</feature>
<evidence type="ECO:0000313" key="5">
    <source>
        <dbReference type="EMBL" id="AXA35101.1"/>
    </source>
</evidence>
<dbReference type="CDD" id="cd04458">
    <property type="entry name" value="CSP_CDS"/>
    <property type="match status" value="1"/>
</dbReference>
<evidence type="ECO:0000256" key="3">
    <source>
        <dbReference type="RuleBase" id="RU000408"/>
    </source>
</evidence>
<evidence type="ECO:0000259" key="4">
    <source>
        <dbReference type="PROSITE" id="PS51857"/>
    </source>
</evidence>
<dbReference type="GO" id="GO:0003676">
    <property type="term" value="F:nucleic acid binding"/>
    <property type="evidence" value="ECO:0007669"/>
    <property type="project" value="InterPro"/>
</dbReference>
<dbReference type="Proteomes" id="UP000262583">
    <property type="component" value="Chromosome"/>
</dbReference>
<reference evidence="5 6" key="1">
    <citation type="submission" date="2018-05" db="EMBL/GenBank/DDBJ databases">
        <title>A metagenomic window into the 2 km-deep terrestrial subsurface aquifer revealed taxonomically and functionally diverse microbial community comprising novel uncultured bacterial lineages.</title>
        <authorList>
            <person name="Kadnikov V.V."/>
            <person name="Mardanov A.V."/>
            <person name="Beletsky A.V."/>
            <person name="Banks D."/>
            <person name="Pimenov N.V."/>
            <person name="Frank Y.A."/>
            <person name="Karnachuk O.V."/>
            <person name="Ravin N.V."/>
        </authorList>
    </citation>
    <scope>NUCLEOTIDE SEQUENCE [LARGE SCALE GENOMIC DNA]</scope>
    <source>
        <strain evidence="5">BY</strain>
    </source>
</reference>
<evidence type="ECO:0000256" key="2">
    <source>
        <dbReference type="ARBA" id="ARBA00022490"/>
    </source>
</evidence>
<dbReference type="SMART" id="SM00357">
    <property type="entry name" value="CSP"/>
    <property type="match status" value="1"/>
</dbReference>
<dbReference type="Pfam" id="PF00313">
    <property type="entry name" value="CSD"/>
    <property type="match status" value="1"/>
</dbReference>
<accession>A0A2Z4Y1M2</accession>
<dbReference type="PROSITE" id="PS00352">
    <property type="entry name" value="CSD_1"/>
    <property type="match status" value="1"/>
</dbReference>
<dbReference type="EMBL" id="CP030759">
    <property type="protein sequence ID" value="AXA35101.1"/>
    <property type="molecule type" value="Genomic_DNA"/>
</dbReference>
<dbReference type="GO" id="GO:0005737">
    <property type="term" value="C:cytoplasm"/>
    <property type="evidence" value="ECO:0007669"/>
    <property type="project" value="UniProtKB-SubCell"/>
</dbReference>
<proteinExistence type="predicted"/>
<dbReference type="InterPro" id="IPR050181">
    <property type="entry name" value="Cold_shock_domain"/>
</dbReference>
<dbReference type="InterPro" id="IPR011129">
    <property type="entry name" value="CSD"/>
</dbReference>
<dbReference type="InterPro" id="IPR019844">
    <property type="entry name" value="CSD_CS"/>
</dbReference>
<sequence length="68" mass="7509">MPIGKVKWFNDKKGFGFIEPEGGGEDVFVHHTSINADGYRTLTEGEKVEFEVVQGPKGKQARNVCKLG</sequence>
<protein>
    <submittedName>
        <fullName evidence="5">Cold shock protein CspD</fullName>
    </submittedName>
</protein>
<dbReference type="InterPro" id="IPR002059">
    <property type="entry name" value="CSP_DNA-bd"/>
</dbReference>
<dbReference type="PROSITE" id="PS51857">
    <property type="entry name" value="CSD_2"/>
    <property type="match status" value="1"/>
</dbReference>